<dbReference type="PANTHER" id="PTHR46723">
    <property type="entry name" value="LEUCINE-RICH REPEAT AND IQ DOMAIN-CONTAINING PROTEIN 3"/>
    <property type="match status" value="1"/>
</dbReference>
<organism evidence="1 2">
    <name type="scientific">Otus sunia</name>
    <name type="common">Oriental scops-owl</name>
    <dbReference type="NCBI Taxonomy" id="257818"/>
    <lineage>
        <taxon>Eukaryota</taxon>
        <taxon>Metazoa</taxon>
        <taxon>Chordata</taxon>
        <taxon>Craniata</taxon>
        <taxon>Vertebrata</taxon>
        <taxon>Euteleostomi</taxon>
        <taxon>Archelosauria</taxon>
        <taxon>Archosauria</taxon>
        <taxon>Dinosauria</taxon>
        <taxon>Saurischia</taxon>
        <taxon>Theropoda</taxon>
        <taxon>Coelurosauria</taxon>
        <taxon>Aves</taxon>
        <taxon>Neognathae</taxon>
        <taxon>Neoaves</taxon>
        <taxon>Telluraves</taxon>
        <taxon>Strigiformes</taxon>
        <taxon>Strigidae</taxon>
        <taxon>Otus</taxon>
    </lineage>
</organism>
<accession>A0A8C8BS90</accession>
<dbReference type="AlphaFoldDB" id="A0A8C8BS90"/>
<protein>
    <submittedName>
        <fullName evidence="1">Uncharacterized protein</fullName>
    </submittedName>
</protein>
<dbReference type="InterPro" id="IPR052859">
    <property type="entry name" value="LRR-IQ_domain_protein"/>
</dbReference>
<evidence type="ECO:0000313" key="2">
    <source>
        <dbReference type="Proteomes" id="UP000694552"/>
    </source>
</evidence>
<dbReference type="SUPFAM" id="SSF52058">
    <property type="entry name" value="L domain-like"/>
    <property type="match status" value="1"/>
</dbReference>
<dbReference type="Proteomes" id="UP000694552">
    <property type="component" value="Unplaced"/>
</dbReference>
<name>A0A8C8BS90_9STRI</name>
<dbReference type="Gene3D" id="3.80.10.10">
    <property type="entry name" value="Ribonuclease Inhibitor"/>
    <property type="match status" value="1"/>
</dbReference>
<dbReference type="InterPro" id="IPR032675">
    <property type="entry name" value="LRR_dom_sf"/>
</dbReference>
<reference evidence="1" key="2">
    <citation type="submission" date="2025-09" db="UniProtKB">
        <authorList>
            <consortium name="Ensembl"/>
        </authorList>
    </citation>
    <scope>IDENTIFICATION</scope>
</reference>
<proteinExistence type="predicted"/>
<dbReference type="Ensembl" id="ENSOSUT00000023565.1">
    <property type="protein sequence ID" value="ENSOSUP00000022864.1"/>
    <property type="gene ID" value="ENSOSUG00000015689.1"/>
</dbReference>
<keyword evidence="2" id="KW-1185">Reference proteome</keyword>
<reference evidence="1" key="1">
    <citation type="submission" date="2025-08" db="UniProtKB">
        <authorList>
            <consortium name="Ensembl"/>
        </authorList>
    </citation>
    <scope>IDENTIFICATION</scope>
</reference>
<evidence type="ECO:0000313" key="1">
    <source>
        <dbReference type="Ensembl" id="ENSOSUP00000022864.1"/>
    </source>
</evidence>
<dbReference type="PANTHER" id="PTHR46723:SF1">
    <property type="entry name" value="LEUCINE-RICH REPEAT AND IQ DOMAIN-CONTAINING PROTEIN 3"/>
    <property type="match status" value="1"/>
</dbReference>
<sequence length="285" mass="30894">MCAGHKMRQNKPETEEFCNAAENKLIQNSSVLDGLQSVQPCEVCRKLALHTACSGSSVWEGMKELSLLYLRDNEIGKMANMHSLSSSPDVKGLTLFDTPLSLKIASRHIVVNGISSLKALGYYVISDEEIVGSWKLLTNRFPARRLSPGLCSEPGSVLGSALSRAQCRALSPVVPPERWIEQAGAITVALGPSGRHRDLLGIVFNTSSLLTLSDKTLADVDRGSLCFICAGFLSGPGLYSPIFPYASLSVFPRTLPACLFSSGLDLQLNKIFLVCYKIILICFPL</sequence>